<organism evidence="2 3">
    <name type="scientific">Neokomagataea tanensis NBRC 106556</name>
    <dbReference type="NCBI Taxonomy" id="1223519"/>
    <lineage>
        <taxon>Bacteria</taxon>
        <taxon>Pseudomonadati</taxon>
        <taxon>Pseudomonadota</taxon>
        <taxon>Alphaproteobacteria</taxon>
        <taxon>Acetobacterales</taxon>
        <taxon>Acetobacteraceae</taxon>
        <taxon>Neokomagataea</taxon>
    </lineage>
</organism>
<dbReference type="PANTHER" id="PTHR18964">
    <property type="entry name" value="ROK (REPRESSOR, ORF, KINASE) FAMILY"/>
    <property type="match status" value="1"/>
</dbReference>
<gene>
    <name evidence="2" type="ORF">AA106556_0262</name>
</gene>
<dbReference type="EMBL" id="BAQB01000002">
    <property type="protein sequence ID" value="GBR43946.1"/>
    <property type="molecule type" value="Genomic_DNA"/>
</dbReference>
<evidence type="ECO:0000313" key="3">
    <source>
        <dbReference type="Proteomes" id="UP001062443"/>
    </source>
</evidence>
<dbReference type="InterPro" id="IPR000600">
    <property type="entry name" value="ROK"/>
</dbReference>
<dbReference type="Proteomes" id="UP001062443">
    <property type="component" value="Unassembled WGS sequence"/>
</dbReference>
<accession>A0ABQ0QGN3</accession>
<keyword evidence="3" id="KW-1185">Reference proteome</keyword>
<dbReference type="SUPFAM" id="SSF53067">
    <property type="entry name" value="Actin-like ATPase domain"/>
    <property type="match status" value="1"/>
</dbReference>
<sequence>MTAIVRDLLERGLVEEKELIRRQGRPAVRLCLKASAASLIGVSLQSDPVRVVLTDLRGEVLRSVHVQRHLEITACCDSLAEAVQKIQENLPDDIGPVMGIGVAQPGFVSRDRRICLASTVFGWKDVNVADPLSERTGFPVRIENDANVLALGELLFGEYAEERTHFSLVCLADGVGSGHVLGGRLQHGAHGGAGEIAHSPLVLDTADALPCRCGNRGCLETISSLKAMQGAARLAGLPEDIHLLSDVAMKGDPGALRILHRGAGALGLALAQMVQMLDPEQVIVALPEPLRAGLFGIVLKQEVERHVLRRAGQQVELILRDLPPDAFAVGAASLAAYRFLHGADPE</sequence>
<proteinExistence type="inferred from homology"/>
<dbReference type="Gene3D" id="3.30.420.40">
    <property type="match status" value="2"/>
</dbReference>
<evidence type="ECO:0000313" key="2">
    <source>
        <dbReference type="EMBL" id="GBR43946.1"/>
    </source>
</evidence>
<reference evidence="2" key="1">
    <citation type="submission" date="2013-04" db="EMBL/GenBank/DDBJ databases">
        <title>The genome sequencing project of 58 acetic acid bacteria.</title>
        <authorList>
            <person name="Okamoto-Kainuma A."/>
            <person name="Ishikawa M."/>
            <person name="Umino S."/>
            <person name="Koizumi Y."/>
            <person name="Shiwa Y."/>
            <person name="Yoshikawa H."/>
            <person name="Matsutani M."/>
            <person name="Matsushita K."/>
        </authorList>
    </citation>
    <scope>NUCLEOTIDE SEQUENCE</scope>
    <source>
        <strain evidence="2">NBRC 106556</strain>
    </source>
</reference>
<evidence type="ECO:0000256" key="1">
    <source>
        <dbReference type="ARBA" id="ARBA00006479"/>
    </source>
</evidence>
<protein>
    <submittedName>
        <fullName evidence="2">ROK family protein</fullName>
    </submittedName>
</protein>
<comment type="similarity">
    <text evidence="1">Belongs to the ROK (NagC/XylR) family.</text>
</comment>
<dbReference type="Pfam" id="PF00480">
    <property type="entry name" value="ROK"/>
    <property type="match status" value="1"/>
</dbReference>
<name>A0ABQ0QGN3_9PROT</name>
<dbReference type="InterPro" id="IPR043129">
    <property type="entry name" value="ATPase_NBD"/>
</dbReference>
<comment type="caution">
    <text evidence="2">The sequence shown here is derived from an EMBL/GenBank/DDBJ whole genome shotgun (WGS) entry which is preliminary data.</text>
</comment>
<dbReference type="PANTHER" id="PTHR18964:SF149">
    <property type="entry name" value="BIFUNCTIONAL UDP-N-ACETYLGLUCOSAMINE 2-EPIMERASE_N-ACETYLMANNOSAMINE KINASE"/>
    <property type="match status" value="1"/>
</dbReference>